<dbReference type="SUPFAM" id="SSF47954">
    <property type="entry name" value="Cyclin-like"/>
    <property type="match status" value="1"/>
</dbReference>
<feature type="compositionally biased region" description="Polar residues" evidence="1">
    <location>
        <begin position="27"/>
        <end position="41"/>
    </location>
</feature>
<reference evidence="3" key="1">
    <citation type="submission" date="2022-02" db="EMBL/GenBank/DDBJ databases">
        <authorList>
            <person name="Giguere J D."/>
        </authorList>
    </citation>
    <scope>NUCLEOTIDE SEQUENCE</scope>
    <source>
        <strain evidence="3">CCAP 1055/1</strain>
    </source>
</reference>
<organism evidence="3">
    <name type="scientific">Phaeodactylum tricornutum</name>
    <name type="common">Diatom</name>
    <dbReference type="NCBI Taxonomy" id="2850"/>
    <lineage>
        <taxon>Eukaryota</taxon>
        <taxon>Sar</taxon>
        <taxon>Stramenopiles</taxon>
        <taxon>Ochrophyta</taxon>
        <taxon>Bacillariophyta</taxon>
        <taxon>Bacillariophyceae</taxon>
        <taxon>Bacillariophycidae</taxon>
        <taxon>Naviculales</taxon>
        <taxon>Phaeodactylaceae</taxon>
        <taxon>Phaeodactylum</taxon>
    </lineage>
</organism>
<feature type="compositionally biased region" description="Polar residues" evidence="1">
    <location>
        <begin position="431"/>
        <end position="442"/>
    </location>
</feature>
<evidence type="ECO:0000256" key="1">
    <source>
        <dbReference type="SAM" id="MobiDB-lite"/>
    </source>
</evidence>
<evidence type="ECO:0000313" key="3">
    <source>
        <dbReference type="EMBL" id="CAG9281590.1"/>
    </source>
</evidence>
<proteinExistence type="predicted"/>
<dbReference type="InterPro" id="IPR012388">
    <property type="entry name" value="CABLES1/2"/>
</dbReference>
<dbReference type="GO" id="GO:0051726">
    <property type="term" value="P:regulation of cell cycle"/>
    <property type="evidence" value="ECO:0007669"/>
    <property type="project" value="InterPro"/>
</dbReference>
<dbReference type="Proteomes" id="UP000836788">
    <property type="component" value="Chromosome 15"/>
</dbReference>
<dbReference type="CDD" id="cd20556">
    <property type="entry name" value="CYCLIN_CABLES"/>
    <property type="match status" value="1"/>
</dbReference>
<dbReference type="PANTHER" id="PTHR22896">
    <property type="entry name" value="CDK5 AND ABL1 ENZYME SUBSTRATE 1"/>
    <property type="match status" value="1"/>
</dbReference>
<dbReference type="Gene3D" id="1.10.472.10">
    <property type="entry name" value="Cyclin-like"/>
    <property type="match status" value="1"/>
</dbReference>
<dbReference type="PANTHER" id="PTHR22896:SF0">
    <property type="entry name" value="CYCLIN N-TERMINAL DOMAIN-CONTAINING PROTEIN"/>
    <property type="match status" value="1"/>
</dbReference>
<feature type="compositionally biased region" description="Basic and acidic residues" evidence="1">
    <location>
        <begin position="666"/>
        <end position="677"/>
    </location>
</feature>
<dbReference type="InterPro" id="IPR036915">
    <property type="entry name" value="Cyclin-like_sf"/>
</dbReference>
<feature type="region of interest" description="Disordered" evidence="1">
    <location>
        <begin position="309"/>
        <end position="338"/>
    </location>
</feature>
<gene>
    <name evidence="3" type="ORF">PTTT1_LOCUS16951</name>
</gene>
<feature type="compositionally biased region" description="Basic and acidic residues" evidence="1">
    <location>
        <begin position="309"/>
        <end position="319"/>
    </location>
</feature>
<dbReference type="InterPro" id="IPR006671">
    <property type="entry name" value="Cyclin_N"/>
</dbReference>
<accession>A0A8J9X5K5</accession>
<feature type="region of interest" description="Disordered" evidence="1">
    <location>
        <begin position="1"/>
        <end position="43"/>
    </location>
</feature>
<protein>
    <recommendedName>
        <fullName evidence="2">Cyclin N-terminal domain-containing protein</fullName>
    </recommendedName>
</protein>
<feature type="region of interest" description="Disordered" evidence="1">
    <location>
        <begin position="141"/>
        <end position="160"/>
    </location>
</feature>
<dbReference type="EMBL" id="OU594956">
    <property type="protein sequence ID" value="CAG9281590.1"/>
    <property type="molecule type" value="Genomic_DNA"/>
</dbReference>
<feature type="compositionally biased region" description="Basic and acidic residues" evidence="1">
    <location>
        <begin position="141"/>
        <end position="156"/>
    </location>
</feature>
<feature type="domain" description="Cyclin N-terminal" evidence="2">
    <location>
        <begin position="471"/>
        <end position="521"/>
    </location>
</feature>
<evidence type="ECO:0000259" key="2">
    <source>
        <dbReference type="Pfam" id="PF00134"/>
    </source>
</evidence>
<feature type="region of interest" description="Disordered" evidence="1">
    <location>
        <begin position="418"/>
        <end position="451"/>
    </location>
</feature>
<sequence length="788" mass="88114">MEHVFESPADSAPPQPAGITAAKGSSRILNSSHHGSQTGTATHGIVAVPSAKRLYRAADNRSVTRDIAALDFLLGIPLEAEAEIIRAGWLLQQQQEEERNDSVSEYSWKEEILEPPGSAKGKWWEKWVKDGDAACESKQIADESKLDQPRPGDDSAAHSPKKALGLVLPSYVPGRRLDGDEAIHVQIPLTTETLTNQKSIARQAAIRDWELKTAHGLKSNLPPLLDGRLFFSCGGSYPISTFSLIRYEPRKEEAALRRQKLEARGGGGTSFVMPARDWRGISYRLLLPRITDKRHKTFSKFSSKPEAFGRLKDDERQGNDNHSSSSSSSSDDSDVYIPGVLDDPEMVLGRHRKVMIGDRVTGPIVSSTIQFVKPALLKAELNKQFKDRFDGWEPPKSARKYIGAKVVDGEYKLMDPAEEYDDRSLDRRNRQNSVTSMASSSEGPADKQIRMPPSLTLSKIRSLKQQALIAAVKANLQVGTVALASVYFERLCLDCRVDKSNRRLSFAACLLLASKLNEPNVGLVMRHEEAPGDNVTTRLKSLVKPNKRSSTMFASLLEFFTQDWSLGLKSIFDAEWGVFAALSFSLHAPPSQVAFHFRRLMKTLERNPRTYLGDTMFDQWQDALADEEERRKERAKRRERRRRKKEGFLLNLHIEMQNDAIRRKEQEDIQERGHEGGKQGPSKPPTSQFKEKATVKKAGIKLFQRLGLRRSISQENVGEPMLSETEHTSKRKVVVGMTLSPSMPLLRPAAPNIPSRNEIIAIDIPHLDEMGLEESSVGSLQSDKGIFV</sequence>
<dbReference type="Pfam" id="PF00134">
    <property type="entry name" value="Cyclin_N"/>
    <property type="match status" value="1"/>
</dbReference>
<feature type="region of interest" description="Disordered" evidence="1">
    <location>
        <begin position="666"/>
        <end position="692"/>
    </location>
</feature>
<name>A0A8J9X5K5_PHATR</name>
<dbReference type="AlphaFoldDB" id="A0A8J9X5K5"/>